<accession>A0A5S5AKV8</accession>
<organism evidence="1 2">
    <name type="scientific">Thermosediminibacter litoriperuensis</name>
    <dbReference type="NCBI Taxonomy" id="291989"/>
    <lineage>
        <taxon>Bacteria</taxon>
        <taxon>Bacillati</taxon>
        <taxon>Bacillota</taxon>
        <taxon>Clostridia</taxon>
        <taxon>Thermosediminibacterales</taxon>
        <taxon>Thermosediminibacteraceae</taxon>
        <taxon>Thermosediminibacter</taxon>
    </lineage>
</organism>
<dbReference type="EMBL" id="VNHO01000020">
    <property type="protein sequence ID" value="TYP51683.1"/>
    <property type="molecule type" value="Genomic_DNA"/>
</dbReference>
<proteinExistence type="predicted"/>
<dbReference type="OrthoDB" id="2676166at2"/>
<sequence>MLVDSLIRLGKVLMSYSHSPRTIIKELSGLGDPLAGGFLQRIYIVEVYRSLEPKIVCSPPVCWGDFEDAGGKKSKKSIFRPDFERAIGTPFFLPQGGNPRKPQGYYPVPVYIVYDGDFREFSGNADKVASFLKGRLARTEDPSLTEDELKICAESISSRVRETNISDKGKLQALIAICIVDEDSPYRLKPSGARIDERVEFKVTDSFAYPGMAVYADLTKILDRLWRAKLTEGAESGQIDNGICVTCGKIDKLVSLYNKSWPLFLPTWSCPLPQVTAKKELNLAEKTGGLCQDCYKALTYGASAFRSMEKDIPGWLTKELFAPVDSPGGRDNKKAGTASVKVTGCAYPAPVEITLSEEDMEFLGEEISLMVSREHAAGRRVRDIQSVVGFESLISEEGLQDAMRLYIVYYSGDRSKGDVHLRATMEDVLPSILIKLDDVAKSTAMSVAELSEELHGSKNEEHYGQIRSRYGSIPWLLANAYGPGYMWQTLEKVMTGKKLDHGSFIAGCGHRMSALSRTWPDSQWKIFGEVLFFHGFASFLSIYHSTLGIEGGMCELSDWKGLRKLVVETPAEDMVLDTVEKVGFAAGYVIQEFSRRYYAVKAKDFIKHRVMVFGSSLSPDVIWSRGLARLEEYAKNLDIYMEPELSKKNAVTMLAYNQLRDRIKAEKDLFIASFWSGYALSAKTSEKN</sequence>
<name>A0A5S5AKV8_9FIRM</name>
<dbReference type="AlphaFoldDB" id="A0A5S5AKV8"/>
<dbReference type="RefSeq" id="WP_148867525.1">
    <property type="nucleotide sequence ID" value="NZ_VNHO01000020.1"/>
</dbReference>
<dbReference type="Proteomes" id="UP000322294">
    <property type="component" value="Unassembled WGS sequence"/>
</dbReference>
<keyword evidence="2" id="KW-1185">Reference proteome</keyword>
<reference evidence="1 2" key="1">
    <citation type="submission" date="2019-07" db="EMBL/GenBank/DDBJ databases">
        <title>Genomic Encyclopedia of Type Strains, Phase I: the one thousand microbial genomes (KMG-I) project.</title>
        <authorList>
            <person name="Kyrpides N."/>
        </authorList>
    </citation>
    <scope>NUCLEOTIDE SEQUENCE [LARGE SCALE GENOMIC DNA]</scope>
    <source>
        <strain evidence="1 2">DSM 16647</strain>
    </source>
</reference>
<evidence type="ECO:0000313" key="2">
    <source>
        <dbReference type="Proteomes" id="UP000322294"/>
    </source>
</evidence>
<comment type="caution">
    <text evidence="1">The sequence shown here is derived from an EMBL/GenBank/DDBJ whole genome shotgun (WGS) entry which is preliminary data.</text>
</comment>
<protein>
    <submittedName>
        <fullName evidence="1">Uncharacterized protein</fullName>
    </submittedName>
</protein>
<gene>
    <name evidence="1" type="ORF">LZ11_01807</name>
</gene>
<evidence type="ECO:0000313" key="1">
    <source>
        <dbReference type="EMBL" id="TYP51683.1"/>
    </source>
</evidence>